<accession>A0A4Y7TKU6</accession>
<gene>
    <name evidence="2" type="ORF">FA13DRAFT_1707728</name>
</gene>
<dbReference type="EMBL" id="QPFP01000010">
    <property type="protein sequence ID" value="TEB34139.1"/>
    <property type="molecule type" value="Genomic_DNA"/>
</dbReference>
<evidence type="ECO:0000313" key="3">
    <source>
        <dbReference type="Proteomes" id="UP000298030"/>
    </source>
</evidence>
<organism evidence="2 3">
    <name type="scientific">Coprinellus micaceus</name>
    <name type="common">Glistening ink-cap mushroom</name>
    <name type="synonym">Coprinus micaceus</name>
    <dbReference type="NCBI Taxonomy" id="71717"/>
    <lineage>
        <taxon>Eukaryota</taxon>
        <taxon>Fungi</taxon>
        <taxon>Dikarya</taxon>
        <taxon>Basidiomycota</taxon>
        <taxon>Agaricomycotina</taxon>
        <taxon>Agaricomycetes</taxon>
        <taxon>Agaricomycetidae</taxon>
        <taxon>Agaricales</taxon>
        <taxon>Agaricineae</taxon>
        <taxon>Psathyrellaceae</taxon>
        <taxon>Coprinellus</taxon>
    </lineage>
</organism>
<dbReference type="AlphaFoldDB" id="A0A4Y7TKU6"/>
<feature type="compositionally biased region" description="Acidic residues" evidence="1">
    <location>
        <begin position="1"/>
        <end position="11"/>
    </location>
</feature>
<sequence>MTVTDDPDDTASDISEAAPTPSKPSESRRYVPYSNKTQCLIDVLDNLPHLRLSSSQLRMVLWAMKRCNPMDVPSYEAFRAVQKRLREGMGVRTVRCVSDLGNIFYINDIRDIIARDFQNPETAAQLRFYPEETDGEMSELQDNRFVIPYVWVTYRKKVHARCYEAIWTPTGFEVETRHDLRLDADLLARNYPDLLESHGSALSFSASSERFREAMPNPKREECEDEDLFTIWTPLWADDVSGARSKQYQKHVNVYMNNSNLPGKLTQQEYFVHFIFASQEASAPEILGAVAKLVEHRPCRFRSLVPNLQGDNPQQSEECSHIGHNGLYFCRVCDVGGPAEVKESNDGYHALFKVGSPRTVEMTRESVNKQLCLASFGVAAPIERLQTADGVKDKIAHHWMDIMLERARALKVAEPLLSADEVSAQVLAWLESKTMKPYNPILEIKCEFRSLPFLVPESHLNLDLDPCHDTPVEILHTILLGIVKYSWHGLHTSWNSKKQDTFAIHLRSTDTNGLLIPPIRASYMMQYRSGLVGKHFKTLMQVSTFHLQDIATPEQLALSLAIGELGALLWVADIDNLESYLADLTILIDNVLDVFAALDPSKILVKIKLHLLKHLPEHIRRFGPAVRFATEVFECFNTVFRMSSVLSNHQAPSHDIARKNVDLDRVKHFLSGGYWWDSELETWSHAGEGVSEFLQKSPIIQRHLGWTPPTKPQRRMNNDFSLVPPGSLWYPALEATAQSGDTCPVGSWVVVQLEENGRFIGRIKEILTPTNALTSPSGIVTLKKFVVGEEKHHFLNMPVLFPAVSDVETLIVTRTDNLQFIFNAQHDCGACGCPLGSRPQMVEREVSTINETIVEHDESPCKYIINTHALHNATKIRAYLPRNLTAPTQLINKREAHHHQIAASLRPVQTDKRERTKAKAAETRERNATHNHSEPAQSSGSQPSGPGGSARGQALVEVSSSVAAAVVLEPAPVPRSLFNAPQQQWLVLAPLVIRDPNLGLTKGLGKTLLKTYHQPPK</sequence>
<evidence type="ECO:0000313" key="2">
    <source>
        <dbReference type="EMBL" id="TEB34139.1"/>
    </source>
</evidence>
<dbReference type="OrthoDB" id="2506088at2759"/>
<feature type="region of interest" description="Disordered" evidence="1">
    <location>
        <begin position="896"/>
        <end position="954"/>
    </location>
</feature>
<dbReference type="STRING" id="71717.A0A4Y7TKU6"/>
<dbReference type="Proteomes" id="UP000298030">
    <property type="component" value="Unassembled WGS sequence"/>
</dbReference>
<name>A0A4Y7TKU6_COPMI</name>
<dbReference type="PANTHER" id="PTHR31912:SF34">
    <property type="entry name" value="NOTOCHORD-RELATED PROTEIN"/>
    <property type="match status" value="1"/>
</dbReference>
<feature type="compositionally biased region" description="Low complexity" evidence="1">
    <location>
        <begin position="935"/>
        <end position="944"/>
    </location>
</feature>
<comment type="caution">
    <text evidence="2">The sequence shown here is derived from an EMBL/GenBank/DDBJ whole genome shotgun (WGS) entry which is preliminary data.</text>
</comment>
<feature type="region of interest" description="Disordered" evidence="1">
    <location>
        <begin position="1"/>
        <end position="29"/>
    </location>
</feature>
<feature type="compositionally biased region" description="Basic and acidic residues" evidence="1">
    <location>
        <begin position="909"/>
        <end position="933"/>
    </location>
</feature>
<dbReference type="PANTHER" id="PTHR31912">
    <property type="entry name" value="IP13529P"/>
    <property type="match status" value="1"/>
</dbReference>
<protein>
    <submittedName>
        <fullName evidence="2">Uncharacterized protein</fullName>
    </submittedName>
</protein>
<keyword evidence="3" id="KW-1185">Reference proteome</keyword>
<evidence type="ECO:0000256" key="1">
    <source>
        <dbReference type="SAM" id="MobiDB-lite"/>
    </source>
</evidence>
<reference evidence="2 3" key="1">
    <citation type="journal article" date="2019" name="Nat. Ecol. Evol.">
        <title>Megaphylogeny resolves global patterns of mushroom evolution.</title>
        <authorList>
            <person name="Varga T."/>
            <person name="Krizsan K."/>
            <person name="Foldi C."/>
            <person name="Dima B."/>
            <person name="Sanchez-Garcia M."/>
            <person name="Sanchez-Ramirez S."/>
            <person name="Szollosi G.J."/>
            <person name="Szarkandi J.G."/>
            <person name="Papp V."/>
            <person name="Albert L."/>
            <person name="Andreopoulos W."/>
            <person name="Angelini C."/>
            <person name="Antonin V."/>
            <person name="Barry K.W."/>
            <person name="Bougher N.L."/>
            <person name="Buchanan P."/>
            <person name="Buyck B."/>
            <person name="Bense V."/>
            <person name="Catcheside P."/>
            <person name="Chovatia M."/>
            <person name="Cooper J."/>
            <person name="Damon W."/>
            <person name="Desjardin D."/>
            <person name="Finy P."/>
            <person name="Geml J."/>
            <person name="Haridas S."/>
            <person name="Hughes K."/>
            <person name="Justo A."/>
            <person name="Karasinski D."/>
            <person name="Kautmanova I."/>
            <person name="Kiss B."/>
            <person name="Kocsube S."/>
            <person name="Kotiranta H."/>
            <person name="LaButti K.M."/>
            <person name="Lechner B.E."/>
            <person name="Liimatainen K."/>
            <person name="Lipzen A."/>
            <person name="Lukacs Z."/>
            <person name="Mihaltcheva S."/>
            <person name="Morgado L.N."/>
            <person name="Niskanen T."/>
            <person name="Noordeloos M.E."/>
            <person name="Ohm R.A."/>
            <person name="Ortiz-Santana B."/>
            <person name="Ovrebo C."/>
            <person name="Racz N."/>
            <person name="Riley R."/>
            <person name="Savchenko A."/>
            <person name="Shiryaev A."/>
            <person name="Soop K."/>
            <person name="Spirin V."/>
            <person name="Szebenyi C."/>
            <person name="Tomsovsky M."/>
            <person name="Tulloss R.E."/>
            <person name="Uehling J."/>
            <person name="Grigoriev I.V."/>
            <person name="Vagvolgyi C."/>
            <person name="Papp T."/>
            <person name="Martin F.M."/>
            <person name="Miettinen O."/>
            <person name="Hibbett D.S."/>
            <person name="Nagy L.G."/>
        </authorList>
    </citation>
    <scope>NUCLEOTIDE SEQUENCE [LARGE SCALE GENOMIC DNA]</scope>
    <source>
        <strain evidence="2 3">FP101781</strain>
    </source>
</reference>
<proteinExistence type="predicted"/>